<evidence type="ECO:0000313" key="1">
    <source>
        <dbReference type="EMBL" id="KAK4026646.1"/>
    </source>
</evidence>
<evidence type="ECO:0000313" key="2">
    <source>
        <dbReference type="Proteomes" id="UP001234178"/>
    </source>
</evidence>
<dbReference type="Proteomes" id="UP001234178">
    <property type="component" value="Unassembled WGS sequence"/>
</dbReference>
<keyword evidence="2" id="KW-1185">Reference proteome</keyword>
<proteinExistence type="predicted"/>
<accession>A0ABR0ANF2</accession>
<comment type="caution">
    <text evidence="1">The sequence shown here is derived from an EMBL/GenBank/DDBJ whole genome shotgun (WGS) entry which is preliminary data.</text>
</comment>
<reference evidence="1 2" key="1">
    <citation type="journal article" date="2023" name="Nucleic Acids Res.">
        <title>The hologenome of Daphnia magna reveals possible DNA methylation and microbiome-mediated evolution of the host genome.</title>
        <authorList>
            <person name="Chaturvedi A."/>
            <person name="Li X."/>
            <person name="Dhandapani V."/>
            <person name="Marshall H."/>
            <person name="Kissane S."/>
            <person name="Cuenca-Cambronero M."/>
            <person name="Asole G."/>
            <person name="Calvet F."/>
            <person name="Ruiz-Romero M."/>
            <person name="Marangio P."/>
            <person name="Guigo R."/>
            <person name="Rago D."/>
            <person name="Mirbahai L."/>
            <person name="Eastwood N."/>
            <person name="Colbourne J.K."/>
            <person name="Zhou J."/>
            <person name="Mallon E."/>
            <person name="Orsini L."/>
        </authorList>
    </citation>
    <scope>NUCLEOTIDE SEQUENCE [LARGE SCALE GENOMIC DNA]</scope>
    <source>
        <strain evidence="1">LRV0_1</strain>
    </source>
</reference>
<sequence>MIYTTYGSVVEHRHGTPIDKGSNPKRVEISQFVWDLSTGDANGYSPLQSVQVMRYADKSE</sequence>
<name>A0ABR0ANF2_9CRUS</name>
<dbReference type="EMBL" id="JAOYFB010000038">
    <property type="protein sequence ID" value="KAK4026646.1"/>
    <property type="molecule type" value="Genomic_DNA"/>
</dbReference>
<protein>
    <submittedName>
        <fullName evidence="1">Uncharacterized protein</fullName>
    </submittedName>
</protein>
<gene>
    <name evidence="1" type="ORF">OUZ56_015671</name>
</gene>
<organism evidence="1 2">
    <name type="scientific">Daphnia magna</name>
    <dbReference type="NCBI Taxonomy" id="35525"/>
    <lineage>
        <taxon>Eukaryota</taxon>
        <taxon>Metazoa</taxon>
        <taxon>Ecdysozoa</taxon>
        <taxon>Arthropoda</taxon>
        <taxon>Crustacea</taxon>
        <taxon>Branchiopoda</taxon>
        <taxon>Diplostraca</taxon>
        <taxon>Cladocera</taxon>
        <taxon>Anomopoda</taxon>
        <taxon>Daphniidae</taxon>
        <taxon>Daphnia</taxon>
    </lineage>
</organism>